<proteinExistence type="predicted"/>
<evidence type="ECO:0000313" key="3">
    <source>
        <dbReference type="Proteomes" id="UP000181951"/>
    </source>
</evidence>
<evidence type="ECO:0008006" key="4">
    <source>
        <dbReference type="Google" id="ProtNLM"/>
    </source>
</evidence>
<dbReference type="Proteomes" id="UP000181951">
    <property type="component" value="Unassembled WGS sequence"/>
</dbReference>
<sequence length="226" mass="24166">MALEDAGAVSPNPERPQDAGTPGSTGPADPARLVGDERLPCGRLVSEAWDQARTHADRRDPHMAGCPHCRQAAEGLVALDRATRVLRDERPSARMVADRVIEAVRAETRLGRLLPLDDCERDLRVAETSAAKVLRRAADTVPGVRAASCRLFPDEHGGTAVDIVMTLASTLDRPLPARGAQVRRAVAYAAQRQLGLAARRIDLKFVSVLETGRRPAAGRPVGTSGP</sequence>
<dbReference type="STRING" id="310780.SAMN05216267_1002262"/>
<dbReference type="EMBL" id="FODD01000002">
    <property type="protein sequence ID" value="SEN20113.1"/>
    <property type="molecule type" value="Genomic_DNA"/>
</dbReference>
<keyword evidence="3" id="KW-1185">Reference proteome</keyword>
<dbReference type="RefSeq" id="WP_069467406.1">
    <property type="nucleotide sequence ID" value="NZ_FODD01000002.1"/>
</dbReference>
<reference evidence="2 3" key="1">
    <citation type="submission" date="2016-10" db="EMBL/GenBank/DDBJ databases">
        <authorList>
            <person name="de Groot N.N."/>
        </authorList>
    </citation>
    <scope>NUCLEOTIDE SEQUENCE [LARGE SCALE GENOMIC DNA]</scope>
    <source>
        <strain evidence="2 3">CGMCC 4.2026</strain>
    </source>
</reference>
<feature type="region of interest" description="Disordered" evidence="1">
    <location>
        <begin position="1"/>
        <end position="35"/>
    </location>
</feature>
<evidence type="ECO:0000313" key="2">
    <source>
        <dbReference type="EMBL" id="SEN20113.1"/>
    </source>
</evidence>
<organism evidence="2 3">
    <name type="scientific">Actinacidiphila rubida</name>
    <dbReference type="NCBI Taxonomy" id="310780"/>
    <lineage>
        <taxon>Bacteria</taxon>
        <taxon>Bacillati</taxon>
        <taxon>Actinomycetota</taxon>
        <taxon>Actinomycetes</taxon>
        <taxon>Kitasatosporales</taxon>
        <taxon>Streptomycetaceae</taxon>
        <taxon>Actinacidiphila</taxon>
    </lineage>
</organism>
<name>A0A1H8EKV9_9ACTN</name>
<gene>
    <name evidence="2" type="ORF">SAMN05216267_1002262</name>
</gene>
<dbReference type="OrthoDB" id="3711227at2"/>
<dbReference type="AlphaFoldDB" id="A0A1H8EKV9"/>
<protein>
    <recommendedName>
        <fullName evidence="4">Asp23/Gls24 family envelope stress response protein</fullName>
    </recommendedName>
</protein>
<evidence type="ECO:0000256" key="1">
    <source>
        <dbReference type="SAM" id="MobiDB-lite"/>
    </source>
</evidence>
<accession>A0A1H8EKV9</accession>